<dbReference type="Proteomes" id="UP000178254">
    <property type="component" value="Unassembled WGS sequence"/>
</dbReference>
<gene>
    <name evidence="2" type="ORF">A2538_02850</name>
</gene>
<reference evidence="2 3" key="1">
    <citation type="journal article" date="2016" name="Nat. Commun.">
        <title>Thousands of microbial genomes shed light on interconnected biogeochemical processes in an aquifer system.</title>
        <authorList>
            <person name="Anantharaman K."/>
            <person name="Brown C.T."/>
            <person name="Hug L.A."/>
            <person name="Sharon I."/>
            <person name="Castelle C.J."/>
            <person name="Probst A.J."/>
            <person name="Thomas B.C."/>
            <person name="Singh A."/>
            <person name="Wilkins M.J."/>
            <person name="Karaoz U."/>
            <person name="Brodie E.L."/>
            <person name="Williams K.H."/>
            <person name="Hubbard S.S."/>
            <person name="Banfield J.F."/>
        </authorList>
    </citation>
    <scope>NUCLEOTIDE SEQUENCE [LARGE SCALE GENOMIC DNA]</scope>
</reference>
<sequence>MEFQRFRVDYGNLLFLSTATFILIYIHMQPDQLLTQEGLDKFSVYIPAKKLLLQVHSDAKKLLMP</sequence>
<evidence type="ECO:0000313" key="3">
    <source>
        <dbReference type="Proteomes" id="UP000178254"/>
    </source>
</evidence>
<comment type="caution">
    <text evidence="2">The sequence shown here is derived from an EMBL/GenBank/DDBJ whole genome shotgun (WGS) entry which is preliminary data.</text>
</comment>
<dbReference type="STRING" id="1798709.A2538_02850"/>
<keyword evidence="1" id="KW-0472">Membrane</keyword>
<dbReference type="AlphaFoldDB" id="A0A1F6PCU4"/>
<keyword evidence="1" id="KW-0812">Transmembrane</keyword>
<name>A0A1F6PCU4_9BACT</name>
<protein>
    <submittedName>
        <fullName evidence="2">Uncharacterized protein</fullName>
    </submittedName>
</protein>
<accession>A0A1F6PCU4</accession>
<feature type="transmembrane region" description="Helical" evidence="1">
    <location>
        <begin position="12"/>
        <end position="28"/>
    </location>
</feature>
<dbReference type="EMBL" id="MFRE01000022">
    <property type="protein sequence ID" value="OGH93793.1"/>
    <property type="molecule type" value="Genomic_DNA"/>
</dbReference>
<proteinExistence type="predicted"/>
<organism evidence="2 3">
    <name type="scientific">Candidatus Magasanikbacteria bacterium RIFOXYD2_FULL_41_14</name>
    <dbReference type="NCBI Taxonomy" id="1798709"/>
    <lineage>
        <taxon>Bacteria</taxon>
        <taxon>Candidatus Magasanikiibacteriota</taxon>
    </lineage>
</organism>
<evidence type="ECO:0000313" key="2">
    <source>
        <dbReference type="EMBL" id="OGH93793.1"/>
    </source>
</evidence>
<evidence type="ECO:0000256" key="1">
    <source>
        <dbReference type="SAM" id="Phobius"/>
    </source>
</evidence>
<keyword evidence="1" id="KW-1133">Transmembrane helix</keyword>